<protein>
    <recommendedName>
        <fullName evidence="1">Copper amine oxidase-like N-terminal domain-containing protein</fullName>
    </recommendedName>
</protein>
<dbReference type="InterPro" id="IPR012854">
    <property type="entry name" value="Cu_amine_oxidase-like_N"/>
</dbReference>
<dbReference type="InterPro" id="IPR036582">
    <property type="entry name" value="Mao_N_sf"/>
</dbReference>
<comment type="caution">
    <text evidence="2">The sequence shown here is derived from an EMBL/GenBank/DDBJ whole genome shotgun (WGS) entry which is preliminary data.</text>
</comment>
<dbReference type="AlphaFoldDB" id="A0A0W8E6W5"/>
<proteinExistence type="predicted"/>
<evidence type="ECO:0000313" key="2">
    <source>
        <dbReference type="EMBL" id="KUG04201.1"/>
    </source>
</evidence>
<organism evidence="2">
    <name type="scientific">hydrocarbon metagenome</name>
    <dbReference type="NCBI Taxonomy" id="938273"/>
    <lineage>
        <taxon>unclassified sequences</taxon>
        <taxon>metagenomes</taxon>
        <taxon>ecological metagenomes</taxon>
    </lineage>
</organism>
<reference evidence="2" key="1">
    <citation type="journal article" date="2015" name="Proc. Natl. Acad. Sci. U.S.A.">
        <title>Networks of energetic and metabolic interactions define dynamics in microbial communities.</title>
        <authorList>
            <person name="Embree M."/>
            <person name="Liu J.K."/>
            <person name="Al-Bassam M.M."/>
            <person name="Zengler K."/>
        </authorList>
    </citation>
    <scope>NUCLEOTIDE SEQUENCE</scope>
</reference>
<dbReference type="Gene3D" id="3.30.457.10">
    <property type="entry name" value="Copper amine oxidase-like, N-terminal domain"/>
    <property type="match status" value="1"/>
</dbReference>
<sequence length="152" mass="16438">MNRQFKKVALLLLCAALITGICGVALANQTVNVFVNSYPVESDQPAFCEEETGITYVPLRAVSEALNCQVNWDGQARVISIEKSGRVAKLKVDSSTVIVDGQEKLLSGPVYIIPTTNRSMVPVRFFADILDYEIKASASAGIGIFEPGNDNL</sequence>
<dbReference type="Pfam" id="PF07833">
    <property type="entry name" value="Cu_amine_oxidN1"/>
    <property type="match status" value="1"/>
</dbReference>
<gene>
    <name evidence="2" type="ORF">ASZ90_018421</name>
</gene>
<dbReference type="SUPFAM" id="SSF55383">
    <property type="entry name" value="Copper amine oxidase, domain N"/>
    <property type="match status" value="1"/>
</dbReference>
<accession>A0A0W8E6W5</accession>
<feature type="domain" description="Copper amine oxidase-like N-terminal" evidence="1">
    <location>
        <begin position="35"/>
        <end position="138"/>
    </location>
</feature>
<dbReference type="EMBL" id="LNQE01001856">
    <property type="protein sequence ID" value="KUG04201.1"/>
    <property type="molecule type" value="Genomic_DNA"/>
</dbReference>
<evidence type="ECO:0000259" key="1">
    <source>
        <dbReference type="Pfam" id="PF07833"/>
    </source>
</evidence>
<name>A0A0W8E6W5_9ZZZZ</name>